<evidence type="ECO:0000256" key="2">
    <source>
        <dbReference type="ARBA" id="ARBA00022490"/>
    </source>
</evidence>
<dbReference type="CDD" id="cd03754">
    <property type="entry name" value="proteasome_alpha_type_6"/>
    <property type="match status" value="1"/>
</dbReference>
<dbReference type="PROSITE" id="PS00388">
    <property type="entry name" value="PROTEASOME_ALPHA_1"/>
    <property type="match status" value="1"/>
</dbReference>
<dbReference type="PROSITE" id="PS51475">
    <property type="entry name" value="PROTEASOME_ALPHA_2"/>
    <property type="match status" value="1"/>
</dbReference>
<sequence>MSRGSSAGFDRHITIFSPEGRLYQVEYAFKAINQGGLTSVGVRGIDSAVVVTQKKVPDKLLDPKTVTHLFHITDSIGCVMTGMLADSKSQVQRARYEAANWRYKYGYDIPIDMLCKRIADISQVYTQSAEMRPLGCSMICIGYDDELGAMLYKTDPAGYFCGYKATSVGIKQLEANSFLEKKIKKKKEYTQDEAIEVAITCLSTILSADFKPTEIEIGVVGKENPNFKILSETEIDRHLTAIAEKD</sequence>
<proteinExistence type="inferred from homology"/>
<dbReference type="InterPro" id="IPR050115">
    <property type="entry name" value="Proteasome_alpha"/>
</dbReference>
<reference evidence="12" key="1">
    <citation type="journal article" date="2023" name="Mol. Biol. Evol.">
        <title>Third-Generation Sequencing Reveals the Adaptive Role of the Epigenome in Three Deep-Sea Polychaetes.</title>
        <authorList>
            <person name="Perez M."/>
            <person name="Aroh O."/>
            <person name="Sun Y."/>
            <person name="Lan Y."/>
            <person name="Juniper S.K."/>
            <person name="Young C.R."/>
            <person name="Angers B."/>
            <person name="Qian P.Y."/>
        </authorList>
    </citation>
    <scope>NUCLEOTIDE SEQUENCE</scope>
    <source>
        <strain evidence="12">R07B-5</strain>
    </source>
</reference>
<name>A0AAD9P9H4_RIDPI</name>
<evidence type="ECO:0000256" key="9">
    <source>
        <dbReference type="PROSITE-ProRule" id="PRU00808"/>
    </source>
</evidence>
<keyword evidence="13" id="KW-1185">Reference proteome</keyword>
<keyword evidence="3" id="KW-0597">Phosphoprotein</keyword>
<evidence type="ECO:0000256" key="4">
    <source>
        <dbReference type="ARBA" id="ARBA00022942"/>
    </source>
</evidence>
<comment type="function">
    <text evidence="1">Component of the 20S core proteasome complex involved in the proteolytic degradation of most intracellular proteins. This complex plays numerous essential roles within the cell by associating with different regulatory particles. Associated with two 19S regulatory particles, forms the 26S proteasome and thus participates in the ATP-dependent degradation of ubiquitinated proteins. The 26S proteasome plays a key role in the maintenance of protein homeostasis by removing misfolded or damaged proteins that could impair cellular functions, and by removing proteins whose functions are no longer required. Associated with the PA200 or PA28, the 20S proteasome mediates ubiquitin-independent protein degradation. This type of proteolysis is required in several pathways including spermatogenesis (20S-PA200 complex) or generation of a subset of MHC class I-presented antigenic peptides (20S-PA28 complex).</text>
</comment>
<dbReference type="GO" id="GO:0006511">
    <property type="term" value="P:ubiquitin-dependent protein catabolic process"/>
    <property type="evidence" value="ECO:0007669"/>
    <property type="project" value="InterPro"/>
</dbReference>
<comment type="caution">
    <text evidence="12">The sequence shown here is derived from an EMBL/GenBank/DDBJ whole genome shotgun (WGS) entry which is preliminary data.</text>
</comment>
<accession>A0AAD9P9H4</accession>
<dbReference type="SMART" id="SM00948">
    <property type="entry name" value="Proteasome_A_N"/>
    <property type="match status" value="1"/>
</dbReference>
<evidence type="ECO:0000256" key="10">
    <source>
        <dbReference type="RuleBase" id="RU000551"/>
    </source>
</evidence>
<evidence type="ECO:0000256" key="8">
    <source>
        <dbReference type="ARBA" id="ARBA00062366"/>
    </source>
</evidence>
<comment type="similarity">
    <text evidence="9 10">Belongs to the peptidase T1A family.</text>
</comment>
<dbReference type="GO" id="GO:0005737">
    <property type="term" value="C:cytoplasm"/>
    <property type="evidence" value="ECO:0007669"/>
    <property type="project" value="UniProtKB-SubCell"/>
</dbReference>
<dbReference type="FunFam" id="3.60.20.10:FF:000020">
    <property type="entry name" value="Proteasome subunit alpha type"/>
    <property type="match status" value="1"/>
</dbReference>
<comment type="subcellular location">
    <subcellularLocation>
        <location evidence="10">Cytoplasm</location>
    </subcellularLocation>
    <subcellularLocation>
        <location evidence="10">Nucleus</location>
    </subcellularLocation>
</comment>
<dbReference type="Gene3D" id="3.60.20.10">
    <property type="entry name" value="Glutamine Phosphoribosylpyrophosphate, subunit 1, domain 1"/>
    <property type="match status" value="1"/>
</dbReference>
<protein>
    <recommendedName>
        <fullName evidence="10">Proteasome subunit alpha type</fullName>
    </recommendedName>
</protein>
<evidence type="ECO:0000259" key="11">
    <source>
        <dbReference type="PROSITE" id="PS00388"/>
    </source>
</evidence>
<evidence type="ECO:0000313" key="13">
    <source>
        <dbReference type="Proteomes" id="UP001209878"/>
    </source>
</evidence>
<dbReference type="Pfam" id="PF10584">
    <property type="entry name" value="Proteasome_A_N"/>
    <property type="match status" value="1"/>
</dbReference>
<dbReference type="InterPro" id="IPR029055">
    <property type="entry name" value="Ntn_hydrolases_N"/>
</dbReference>
<dbReference type="GO" id="GO:0019773">
    <property type="term" value="C:proteasome core complex, alpha-subunit complex"/>
    <property type="evidence" value="ECO:0007669"/>
    <property type="project" value="UniProtKB-UniRule"/>
</dbReference>
<feature type="domain" description="Proteasome alpha-type subunits" evidence="11">
    <location>
        <begin position="9"/>
        <end position="31"/>
    </location>
</feature>
<gene>
    <name evidence="12" type="ORF">NP493_72g04071</name>
</gene>
<evidence type="ECO:0000256" key="3">
    <source>
        <dbReference type="ARBA" id="ARBA00022553"/>
    </source>
</evidence>
<keyword evidence="5" id="KW-0007">Acetylation</keyword>
<keyword evidence="4 9" id="KW-0647">Proteasome</keyword>
<keyword evidence="6" id="KW-0325">Glycoprotein</keyword>
<dbReference type="Pfam" id="PF00227">
    <property type="entry name" value="Proteasome"/>
    <property type="match status" value="1"/>
</dbReference>
<organism evidence="12 13">
    <name type="scientific">Ridgeia piscesae</name>
    <name type="common">Tubeworm</name>
    <dbReference type="NCBI Taxonomy" id="27915"/>
    <lineage>
        <taxon>Eukaryota</taxon>
        <taxon>Metazoa</taxon>
        <taxon>Spiralia</taxon>
        <taxon>Lophotrochozoa</taxon>
        <taxon>Annelida</taxon>
        <taxon>Polychaeta</taxon>
        <taxon>Sedentaria</taxon>
        <taxon>Canalipalpata</taxon>
        <taxon>Sabellida</taxon>
        <taxon>Siboglinidae</taxon>
        <taxon>Ridgeia</taxon>
    </lineage>
</organism>
<dbReference type="Proteomes" id="UP001209878">
    <property type="component" value="Unassembled WGS sequence"/>
</dbReference>
<dbReference type="AlphaFoldDB" id="A0AAD9P9H4"/>
<evidence type="ECO:0000256" key="7">
    <source>
        <dbReference type="ARBA" id="ARBA00023242"/>
    </source>
</evidence>
<evidence type="ECO:0000256" key="5">
    <source>
        <dbReference type="ARBA" id="ARBA00022990"/>
    </source>
</evidence>
<dbReference type="InterPro" id="IPR034642">
    <property type="entry name" value="Proteasome_subunit_alpha6"/>
</dbReference>
<keyword evidence="7 10" id="KW-0539">Nucleus</keyword>
<dbReference type="InterPro" id="IPR000426">
    <property type="entry name" value="Proteasome_asu_N"/>
</dbReference>
<dbReference type="EMBL" id="JAODUO010000073">
    <property type="protein sequence ID" value="KAK2190655.1"/>
    <property type="molecule type" value="Genomic_DNA"/>
</dbReference>
<dbReference type="SUPFAM" id="SSF56235">
    <property type="entry name" value="N-terminal nucleophile aminohydrolases (Ntn hydrolases)"/>
    <property type="match status" value="1"/>
</dbReference>
<dbReference type="PANTHER" id="PTHR11599">
    <property type="entry name" value="PROTEASOME SUBUNIT ALPHA/BETA"/>
    <property type="match status" value="1"/>
</dbReference>
<evidence type="ECO:0000313" key="12">
    <source>
        <dbReference type="EMBL" id="KAK2190655.1"/>
    </source>
</evidence>
<dbReference type="InterPro" id="IPR001353">
    <property type="entry name" value="Proteasome_sua/b"/>
</dbReference>
<evidence type="ECO:0000256" key="1">
    <source>
        <dbReference type="ARBA" id="ARBA00003876"/>
    </source>
</evidence>
<dbReference type="GO" id="GO:0005634">
    <property type="term" value="C:nucleus"/>
    <property type="evidence" value="ECO:0007669"/>
    <property type="project" value="UniProtKB-SubCell"/>
</dbReference>
<evidence type="ECO:0000256" key="6">
    <source>
        <dbReference type="ARBA" id="ARBA00023180"/>
    </source>
</evidence>
<dbReference type="InterPro" id="IPR023332">
    <property type="entry name" value="Proteasome_alpha-type"/>
</dbReference>
<dbReference type="NCBIfam" id="NF003075">
    <property type="entry name" value="PRK03996.1"/>
    <property type="match status" value="1"/>
</dbReference>
<keyword evidence="2 10" id="KW-0963">Cytoplasm</keyword>
<comment type="subunit">
    <text evidence="8">The 26S proteasome consists of a 20S proteasome core and two 19S regulatory subunits. The 20S proteasome core is a barrel-shaped complex made of 28 subunits that are arranged in four stacked rings. The two outer rings are each formed by seven alpha subunits, and the two inner rings are formed by seven beta subunits. The proteolytic activity is exerted by three beta-subunits PSMB5, PSMB6 and PSMB7. Interacts with ALKBH4.</text>
</comment>